<dbReference type="EMBL" id="BK015491">
    <property type="protein sequence ID" value="DAE09705.1"/>
    <property type="molecule type" value="Genomic_DNA"/>
</dbReference>
<accession>A0A8S5PT90</accession>
<organism evidence="1">
    <name type="scientific">Myoviridae sp. ctjhW4</name>
    <dbReference type="NCBI Taxonomy" id="2825162"/>
    <lineage>
        <taxon>Viruses</taxon>
        <taxon>Duplodnaviria</taxon>
        <taxon>Heunggongvirae</taxon>
        <taxon>Uroviricota</taxon>
        <taxon>Caudoviricetes</taxon>
    </lineage>
</organism>
<protein>
    <submittedName>
        <fullName evidence="1">Uncharacterized protein</fullName>
    </submittedName>
</protein>
<reference evidence="1" key="1">
    <citation type="journal article" date="2021" name="Proc. Natl. Acad. Sci. U.S.A.">
        <title>A Catalog of Tens of Thousands of Viruses from Human Metagenomes Reveals Hidden Associations with Chronic Diseases.</title>
        <authorList>
            <person name="Tisza M.J."/>
            <person name="Buck C.B."/>
        </authorList>
    </citation>
    <scope>NUCLEOTIDE SEQUENCE</scope>
    <source>
        <strain evidence="1">CtjhW4</strain>
    </source>
</reference>
<evidence type="ECO:0000313" key="1">
    <source>
        <dbReference type="EMBL" id="DAE09705.1"/>
    </source>
</evidence>
<proteinExistence type="predicted"/>
<name>A0A8S5PT90_9CAUD</name>
<sequence length="29" mass="3315">MSTIYSSFFTFYSYSSCVLCSKVSSTIFQ</sequence>